<dbReference type="PATRIC" id="fig|1618732.3.peg.118"/>
<evidence type="ECO:0000259" key="14">
    <source>
        <dbReference type="PROSITE" id="PS51975"/>
    </source>
</evidence>
<gene>
    <name evidence="15" type="ORF">UX31_C0003G0011</name>
</gene>
<dbReference type="GO" id="GO:0032299">
    <property type="term" value="C:ribonuclease H2 complex"/>
    <property type="evidence" value="ECO:0007669"/>
    <property type="project" value="TreeGrafter"/>
</dbReference>
<comment type="caution">
    <text evidence="15">The sequence shown here is derived from an EMBL/GenBank/DDBJ whole genome shotgun (WGS) entry which is preliminary data.</text>
</comment>
<comment type="catalytic activity">
    <reaction evidence="1 12 13">
        <text>Endonucleolytic cleavage to 5'-phosphomonoester.</text>
        <dbReference type="EC" id="3.1.26.4"/>
    </reaction>
</comment>
<dbReference type="GO" id="GO:0003723">
    <property type="term" value="F:RNA binding"/>
    <property type="evidence" value="ECO:0007669"/>
    <property type="project" value="UniProtKB-UniRule"/>
</dbReference>
<evidence type="ECO:0000256" key="13">
    <source>
        <dbReference type="RuleBase" id="RU003515"/>
    </source>
</evidence>
<evidence type="ECO:0000256" key="12">
    <source>
        <dbReference type="PROSITE-ProRule" id="PRU01319"/>
    </source>
</evidence>
<sequence length="251" mass="28087">MHKLPTFIYEKRLWKKGYKIVVGLDEVGRGAWAGPLIVGATVFAPTTRSKIKDKSEESKRNLFIDVESCGINDSKKLTPKKREQLNDLIKEGCLAWAIAEVPVSVINRLGIGKATQIGFRRAVSHIRKKLNTPVDFILVDAFYVSRLVGLPQGRGKGKLALTGKVRRGGRQLPIIKGDQKSISIAAASIIAKVYRDNLMEKLSCRDCFYGWERNKGYGTAEHQAALRRHGLSRFHRKQFVATGMKNSNLIQ</sequence>
<feature type="domain" description="RNase H type-2" evidence="14">
    <location>
        <begin position="19"/>
        <end position="251"/>
    </location>
</feature>
<evidence type="ECO:0000313" key="15">
    <source>
        <dbReference type="EMBL" id="KKU22345.1"/>
    </source>
</evidence>
<dbReference type="InterPro" id="IPR036397">
    <property type="entry name" value="RNaseH_sf"/>
</dbReference>
<dbReference type="GO" id="GO:0006298">
    <property type="term" value="P:mismatch repair"/>
    <property type="evidence" value="ECO:0007669"/>
    <property type="project" value="TreeGrafter"/>
</dbReference>
<feature type="binding site" evidence="12">
    <location>
        <position position="140"/>
    </location>
    <ligand>
        <name>a divalent metal cation</name>
        <dbReference type="ChEBI" id="CHEBI:60240"/>
    </ligand>
</feature>
<comment type="similarity">
    <text evidence="5 13">Belongs to the RNase HII family.</text>
</comment>
<proteinExistence type="inferred from homology"/>
<dbReference type="SUPFAM" id="SSF53098">
    <property type="entry name" value="Ribonuclease H-like"/>
    <property type="match status" value="1"/>
</dbReference>
<evidence type="ECO:0000256" key="2">
    <source>
        <dbReference type="ARBA" id="ARBA00001946"/>
    </source>
</evidence>
<evidence type="ECO:0000256" key="1">
    <source>
        <dbReference type="ARBA" id="ARBA00000077"/>
    </source>
</evidence>
<name>A0A0G1RN42_9BACT</name>
<reference evidence="15 16" key="1">
    <citation type="journal article" date="2015" name="Nature">
        <title>rRNA introns, odd ribosomes, and small enigmatic genomes across a large radiation of phyla.</title>
        <authorList>
            <person name="Brown C.T."/>
            <person name="Hug L.A."/>
            <person name="Thomas B.C."/>
            <person name="Sharon I."/>
            <person name="Castelle C.J."/>
            <person name="Singh A."/>
            <person name="Wilkins M.J."/>
            <person name="Williams K.H."/>
            <person name="Banfield J.F."/>
        </authorList>
    </citation>
    <scope>NUCLEOTIDE SEQUENCE [LARGE SCALE GENOMIC DNA]</scope>
</reference>
<feature type="binding site" evidence="12">
    <location>
        <position position="25"/>
    </location>
    <ligand>
        <name>a divalent metal cation</name>
        <dbReference type="ChEBI" id="CHEBI:60240"/>
    </ligand>
</feature>
<comment type="function">
    <text evidence="3 13">Endonuclease that specifically degrades the RNA of RNA-DNA hybrids.</text>
</comment>
<keyword evidence="9 12" id="KW-0255">Endonuclease</keyword>
<dbReference type="InterPro" id="IPR001352">
    <property type="entry name" value="RNase_HII/HIII"/>
</dbReference>
<evidence type="ECO:0000256" key="8">
    <source>
        <dbReference type="ARBA" id="ARBA00022723"/>
    </source>
</evidence>
<dbReference type="PANTHER" id="PTHR10954">
    <property type="entry name" value="RIBONUCLEASE H2 SUBUNIT A"/>
    <property type="match status" value="1"/>
</dbReference>
<keyword evidence="6" id="KW-0963">Cytoplasm</keyword>
<dbReference type="AlphaFoldDB" id="A0A0G1RN42"/>
<protein>
    <recommendedName>
        <fullName evidence="13">Ribonuclease</fullName>
        <ecNumber evidence="13">3.1.26.4</ecNumber>
    </recommendedName>
</protein>
<accession>A0A0G1RN42</accession>
<evidence type="ECO:0000256" key="11">
    <source>
        <dbReference type="ARBA" id="ARBA00023211"/>
    </source>
</evidence>
<comment type="cofactor">
    <cofactor evidence="12">
        <name>Mn(2+)</name>
        <dbReference type="ChEBI" id="CHEBI:29035"/>
    </cofactor>
    <cofactor evidence="12">
        <name>Mg(2+)</name>
        <dbReference type="ChEBI" id="CHEBI:18420"/>
    </cofactor>
    <text evidence="12">Manganese or magnesium. Binds 1 divalent metal ion per monomer in the absence of substrate. May bind a second metal ion after substrate binding.</text>
</comment>
<evidence type="ECO:0000313" key="16">
    <source>
        <dbReference type="Proteomes" id="UP000034107"/>
    </source>
</evidence>
<dbReference type="InterPro" id="IPR024567">
    <property type="entry name" value="RNase_HII/HIII_dom"/>
</dbReference>
<keyword evidence="7 12" id="KW-0540">Nuclease</keyword>
<dbReference type="InterPro" id="IPR012337">
    <property type="entry name" value="RNaseH-like_sf"/>
</dbReference>
<feature type="binding site" evidence="12">
    <location>
        <position position="26"/>
    </location>
    <ligand>
        <name>a divalent metal cation</name>
        <dbReference type="ChEBI" id="CHEBI:60240"/>
    </ligand>
</feature>
<evidence type="ECO:0000256" key="9">
    <source>
        <dbReference type="ARBA" id="ARBA00022759"/>
    </source>
</evidence>
<dbReference type="EMBL" id="LCLS01000003">
    <property type="protein sequence ID" value="KKU22345.1"/>
    <property type="molecule type" value="Genomic_DNA"/>
</dbReference>
<dbReference type="CDD" id="cd07182">
    <property type="entry name" value="RNase_HII_bacteria_HII_like"/>
    <property type="match status" value="1"/>
</dbReference>
<dbReference type="NCBIfam" id="NF000595">
    <property type="entry name" value="PRK00015.1-3"/>
    <property type="match status" value="1"/>
</dbReference>
<keyword evidence="8 12" id="KW-0479">Metal-binding</keyword>
<dbReference type="Pfam" id="PF01351">
    <property type="entry name" value="RNase_HII"/>
    <property type="match status" value="1"/>
</dbReference>
<dbReference type="PROSITE" id="PS51975">
    <property type="entry name" value="RNASE_H_2"/>
    <property type="match status" value="1"/>
</dbReference>
<dbReference type="GO" id="GO:0046872">
    <property type="term" value="F:metal ion binding"/>
    <property type="evidence" value="ECO:0007669"/>
    <property type="project" value="UniProtKB-KW"/>
</dbReference>
<evidence type="ECO:0000256" key="3">
    <source>
        <dbReference type="ARBA" id="ARBA00004065"/>
    </source>
</evidence>
<dbReference type="GO" id="GO:0005737">
    <property type="term" value="C:cytoplasm"/>
    <property type="evidence" value="ECO:0007669"/>
    <property type="project" value="UniProtKB-SubCell"/>
</dbReference>
<evidence type="ECO:0000256" key="10">
    <source>
        <dbReference type="ARBA" id="ARBA00022801"/>
    </source>
</evidence>
<comment type="subcellular location">
    <subcellularLocation>
        <location evidence="4">Cytoplasm</location>
    </subcellularLocation>
</comment>
<dbReference type="EC" id="3.1.26.4" evidence="13"/>
<evidence type="ECO:0000256" key="5">
    <source>
        <dbReference type="ARBA" id="ARBA00007383"/>
    </source>
</evidence>
<dbReference type="Proteomes" id="UP000034107">
    <property type="component" value="Unassembled WGS sequence"/>
</dbReference>
<evidence type="ECO:0000256" key="6">
    <source>
        <dbReference type="ARBA" id="ARBA00022490"/>
    </source>
</evidence>
<evidence type="ECO:0000256" key="4">
    <source>
        <dbReference type="ARBA" id="ARBA00004496"/>
    </source>
</evidence>
<keyword evidence="11" id="KW-0464">Manganese</keyword>
<dbReference type="PANTHER" id="PTHR10954:SF18">
    <property type="entry name" value="RIBONUCLEASE HII"/>
    <property type="match status" value="1"/>
</dbReference>
<dbReference type="Gene3D" id="3.30.420.10">
    <property type="entry name" value="Ribonuclease H-like superfamily/Ribonuclease H"/>
    <property type="match status" value="1"/>
</dbReference>
<organism evidence="15 16">
    <name type="scientific">Candidatus Nomurabacteria bacterium GW2011_GWA1_46_11</name>
    <dbReference type="NCBI Taxonomy" id="1618732"/>
    <lineage>
        <taxon>Bacteria</taxon>
        <taxon>Candidatus Nomuraibacteriota</taxon>
    </lineage>
</organism>
<keyword evidence="10 12" id="KW-0378">Hydrolase</keyword>
<comment type="cofactor">
    <cofactor evidence="2">
        <name>Mg(2+)</name>
        <dbReference type="ChEBI" id="CHEBI:18420"/>
    </cofactor>
</comment>
<dbReference type="InterPro" id="IPR022898">
    <property type="entry name" value="RNase_HII"/>
</dbReference>
<dbReference type="GO" id="GO:0043137">
    <property type="term" value="P:DNA replication, removal of RNA primer"/>
    <property type="evidence" value="ECO:0007669"/>
    <property type="project" value="TreeGrafter"/>
</dbReference>
<dbReference type="GO" id="GO:0004523">
    <property type="term" value="F:RNA-DNA hybrid ribonuclease activity"/>
    <property type="evidence" value="ECO:0007669"/>
    <property type="project" value="UniProtKB-UniRule"/>
</dbReference>
<evidence type="ECO:0000256" key="7">
    <source>
        <dbReference type="ARBA" id="ARBA00022722"/>
    </source>
</evidence>